<evidence type="ECO:0000313" key="3">
    <source>
        <dbReference type="WBParaSite" id="SPAL_0000146300.1"/>
    </source>
</evidence>
<organism evidence="2 3">
    <name type="scientific">Strongyloides papillosus</name>
    <name type="common">Intestinal threadworm</name>
    <dbReference type="NCBI Taxonomy" id="174720"/>
    <lineage>
        <taxon>Eukaryota</taxon>
        <taxon>Metazoa</taxon>
        <taxon>Ecdysozoa</taxon>
        <taxon>Nematoda</taxon>
        <taxon>Chromadorea</taxon>
        <taxon>Rhabditida</taxon>
        <taxon>Tylenchina</taxon>
        <taxon>Panagrolaimomorpha</taxon>
        <taxon>Strongyloidoidea</taxon>
        <taxon>Strongyloididae</taxon>
        <taxon>Strongyloides</taxon>
    </lineage>
</organism>
<name>A0A0N5B5X1_STREA</name>
<proteinExistence type="predicted"/>
<protein>
    <submittedName>
        <fullName evidence="3">BHLH domain-containing protein</fullName>
    </submittedName>
</protein>
<dbReference type="Proteomes" id="UP000046392">
    <property type="component" value="Unplaced"/>
</dbReference>
<evidence type="ECO:0000313" key="2">
    <source>
        <dbReference type="Proteomes" id="UP000046392"/>
    </source>
</evidence>
<reference evidence="3" key="1">
    <citation type="submission" date="2017-02" db="UniProtKB">
        <authorList>
            <consortium name="WormBaseParasite"/>
        </authorList>
    </citation>
    <scope>IDENTIFICATION</scope>
</reference>
<sequence length="100" mass="11068">MAGKERPSGAQYRKRKAENDKLVAELSGSFLKYLSSSNTNEEKCVQNSEISAAVANSTTTEADIHIEGSEEGKKTDNEVTVCDKDNLENEPPYRSREEDP</sequence>
<dbReference type="WBParaSite" id="SPAL_0000146300.1">
    <property type="protein sequence ID" value="SPAL_0000146300.1"/>
    <property type="gene ID" value="SPAL_0000146300"/>
</dbReference>
<evidence type="ECO:0000256" key="1">
    <source>
        <dbReference type="SAM" id="MobiDB-lite"/>
    </source>
</evidence>
<dbReference type="AlphaFoldDB" id="A0A0N5B5X1"/>
<feature type="region of interest" description="Disordered" evidence="1">
    <location>
        <begin position="62"/>
        <end position="100"/>
    </location>
</feature>
<keyword evidence="2" id="KW-1185">Reference proteome</keyword>
<accession>A0A0N5B5X1</accession>